<evidence type="ECO:0008006" key="4">
    <source>
        <dbReference type="Google" id="ProtNLM"/>
    </source>
</evidence>
<comment type="caution">
    <text evidence="2">The sequence shown here is derived from an EMBL/GenBank/DDBJ whole genome shotgun (WGS) entry which is preliminary data.</text>
</comment>
<protein>
    <recommendedName>
        <fullName evidence="4">Alkyl hydroperoxide reductase subunit C/ Thiol specific antioxidant domain-containing protein</fullName>
    </recommendedName>
</protein>
<dbReference type="Proteomes" id="UP001204798">
    <property type="component" value="Unassembled WGS sequence"/>
</dbReference>
<keyword evidence="1" id="KW-0472">Membrane</keyword>
<gene>
    <name evidence="2" type="ORF">M2350_001165</name>
</gene>
<dbReference type="InterPro" id="IPR036249">
    <property type="entry name" value="Thioredoxin-like_sf"/>
</dbReference>
<keyword evidence="1" id="KW-0812">Transmembrane</keyword>
<dbReference type="RefSeq" id="WP_259094801.1">
    <property type="nucleotide sequence ID" value="NZ_JANUCP010000002.1"/>
</dbReference>
<keyword evidence="3" id="KW-1185">Reference proteome</keyword>
<sequence length="203" mass="22914">MKRENVAQAIWAIVAAINVGLLLFLVNGLKAEGFFARPRLMNPQNDPPIGSEIPNSLRSFLKPQKPLLVVAFGKCSECTLRNLNGWVLMLDRWAEEVSGVIVAEDRSEVLQGYARRFGWKVPVVADEKGEILRQLNAYFLPRGYGFSCDGRLVWLQKSPAMNELEVIRSVVEAEKGKEYAQKVFDRKPKWVEGLEKAVKVQGR</sequence>
<evidence type="ECO:0000313" key="3">
    <source>
        <dbReference type="Proteomes" id="UP001204798"/>
    </source>
</evidence>
<evidence type="ECO:0000256" key="1">
    <source>
        <dbReference type="SAM" id="Phobius"/>
    </source>
</evidence>
<dbReference type="Gene3D" id="3.40.30.10">
    <property type="entry name" value="Glutaredoxin"/>
    <property type="match status" value="1"/>
</dbReference>
<proteinExistence type="predicted"/>
<dbReference type="EMBL" id="JANUCP010000002">
    <property type="protein sequence ID" value="MCS3918765.1"/>
    <property type="molecule type" value="Genomic_DNA"/>
</dbReference>
<feature type="transmembrane region" description="Helical" evidence="1">
    <location>
        <begin position="6"/>
        <end position="29"/>
    </location>
</feature>
<accession>A0ABT2ELN8</accession>
<dbReference type="SUPFAM" id="SSF52833">
    <property type="entry name" value="Thioredoxin-like"/>
    <property type="match status" value="1"/>
</dbReference>
<name>A0ABT2ELN8_9BACT</name>
<evidence type="ECO:0000313" key="2">
    <source>
        <dbReference type="EMBL" id="MCS3918765.1"/>
    </source>
</evidence>
<keyword evidence="1" id="KW-1133">Transmembrane helix</keyword>
<reference evidence="2 3" key="1">
    <citation type="submission" date="2022-08" db="EMBL/GenBank/DDBJ databases">
        <title>Bacterial and archaeal communities from various locations to study Microbial Dark Matter (Phase II).</title>
        <authorList>
            <person name="Stepanauskas R."/>
        </authorList>
    </citation>
    <scope>NUCLEOTIDE SEQUENCE [LARGE SCALE GENOMIC DNA]</scope>
    <source>
        <strain evidence="2 3">PD1</strain>
    </source>
</reference>
<organism evidence="2 3">
    <name type="scientific">Candidatus Fervidibacter sacchari</name>
    <dbReference type="NCBI Taxonomy" id="1448929"/>
    <lineage>
        <taxon>Bacteria</taxon>
        <taxon>Candidatus Fervidibacterota</taxon>
        <taxon>Candidatus Fervidibacter</taxon>
    </lineage>
</organism>